<dbReference type="InterPro" id="IPR009078">
    <property type="entry name" value="Ferritin-like_SF"/>
</dbReference>
<comment type="caution">
    <text evidence="2">The sequence shown here is derived from an EMBL/GenBank/DDBJ whole genome shotgun (WGS) entry which is preliminary data.</text>
</comment>
<evidence type="ECO:0000313" key="3">
    <source>
        <dbReference type="Proteomes" id="UP000605086"/>
    </source>
</evidence>
<organism evidence="2 3">
    <name type="scientific">Azospirillum melinis</name>
    <dbReference type="NCBI Taxonomy" id="328839"/>
    <lineage>
        <taxon>Bacteria</taxon>
        <taxon>Pseudomonadati</taxon>
        <taxon>Pseudomonadota</taxon>
        <taxon>Alphaproteobacteria</taxon>
        <taxon>Rhodospirillales</taxon>
        <taxon>Azospirillaceae</taxon>
        <taxon>Azospirillum</taxon>
    </lineage>
</organism>
<dbReference type="EMBL" id="WHOS01000063">
    <property type="protein sequence ID" value="NUB03421.1"/>
    <property type="molecule type" value="Genomic_DNA"/>
</dbReference>
<feature type="compositionally biased region" description="Polar residues" evidence="1">
    <location>
        <begin position="1"/>
        <end position="11"/>
    </location>
</feature>
<evidence type="ECO:0008006" key="4">
    <source>
        <dbReference type="Google" id="ProtNLM"/>
    </source>
</evidence>
<gene>
    <name evidence="2" type="ORF">GBZ48_29795</name>
</gene>
<accession>A0ABX2KM19</accession>
<feature type="region of interest" description="Disordered" evidence="1">
    <location>
        <begin position="1"/>
        <end position="27"/>
    </location>
</feature>
<keyword evidence="3" id="KW-1185">Reference proteome</keyword>
<sequence>MDGTATQSAQHSADLLRIPPGNPTEEPDAEAILFDGAAPPPFPDLNIFPLSWRTETPKLNELYESSRDPGWNPSRLPWHTLNVEDYTLDQRYALAYWWGLLSTFDGSGPVVFARTMIHTFETHEEDPVRKCFFSITRDEMHHEEVCGRAIQTLTPGGPLGYVPETMLGKLAQNNVQWLYHNGARYWDSFKNAVHKYPLPILFTSFLMGEVASATLFNGMYKSTTIPVFKEAFRCIGQDEARHMGICIAVLERILPALTDEQRTMITKQIRAGFVFLSAVLYEPPRDFWELPPTFNDANRRLEEVARSAGLGILTLEQRRENWRNAVLKMKGLLEPHGIVFPALPEVGIDGETVAFDPEDIIPVF</sequence>
<protein>
    <recommendedName>
        <fullName evidence="4">Ferritin-like domain-containing protein</fullName>
    </recommendedName>
</protein>
<proteinExistence type="predicted"/>
<evidence type="ECO:0000256" key="1">
    <source>
        <dbReference type="SAM" id="MobiDB-lite"/>
    </source>
</evidence>
<dbReference type="Proteomes" id="UP000605086">
    <property type="component" value="Unassembled WGS sequence"/>
</dbReference>
<dbReference type="RefSeq" id="WP_174474330.1">
    <property type="nucleotide sequence ID" value="NZ_JAGINN010000022.1"/>
</dbReference>
<reference evidence="2 3" key="1">
    <citation type="submission" date="2019-10" db="EMBL/GenBank/DDBJ databases">
        <title>Genome sequence of Azospirillum melinis.</title>
        <authorList>
            <person name="Ambrosini A."/>
            <person name="Sant'Anna F.H."/>
            <person name="Cassan F.D."/>
            <person name="Souza E.M."/>
            <person name="Passaglia L.M.P."/>
        </authorList>
    </citation>
    <scope>NUCLEOTIDE SEQUENCE [LARGE SCALE GENOMIC DNA]</scope>
    <source>
        <strain evidence="2 3">TMCY0552</strain>
    </source>
</reference>
<dbReference type="SUPFAM" id="SSF47240">
    <property type="entry name" value="Ferritin-like"/>
    <property type="match status" value="1"/>
</dbReference>
<evidence type="ECO:0000313" key="2">
    <source>
        <dbReference type="EMBL" id="NUB03421.1"/>
    </source>
</evidence>
<name>A0ABX2KM19_9PROT</name>